<evidence type="ECO:0000313" key="1">
    <source>
        <dbReference type="EMBL" id="KAK5988105.1"/>
    </source>
</evidence>
<dbReference type="PANTHER" id="PTHR46082:SF11">
    <property type="entry name" value="AAA+ ATPASE DOMAIN-CONTAINING PROTEIN-RELATED"/>
    <property type="match status" value="1"/>
</dbReference>
<dbReference type="Gene3D" id="3.40.50.1580">
    <property type="entry name" value="Nucleoside phosphorylase domain"/>
    <property type="match status" value="1"/>
</dbReference>
<accession>A0ABR0S7H0</accession>
<evidence type="ECO:0008006" key="3">
    <source>
        <dbReference type="Google" id="ProtNLM"/>
    </source>
</evidence>
<gene>
    <name evidence="1" type="ORF">PT974_12245</name>
</gene>
<dbReference type="SUPFAM" id="SSF53167">
    <property type="entry name" value="Purine and uridine phosphorylases"/>
    <property type="match status" value="1"/>
</dbReference>
<dbReference type="InterPro" id="IPR035994">
    <property type="entry name" value="Nucleoside_phosphorylase_sf"/>
</dbReference>
<sequence length="340" mass="37327">MAAETEIETKTYADYNVGWICALPKEQIAATAMLDRRHGNLPKPANDINTYTLGSIGHHNIVIVGLPLGKYGTISAATIVTSMIRTFPNIKIGLMVGIGGGIPSNEHAGGQHSGVVQWDQGKAMQEGRFERTGSLNNPPNSILTALNNLQTNHEMTGSKIPDYLDEMAQQYPRLANDYARSESLQDVLFQPDYHHVAGPGTACQACDTSKIIEREPQEMQVHYGLIASGNQVIKDSILRDRLNEQLGGRILCVEMEAAGLMDNFPCLQKHAAAVAAAYAKELLGCVHPVDVAGERPIREVFQETSDGIDDAYKKIEHRVRTSKRELQDLRDAFVSAFFSR</sequence>
<protein>
    <recommendedName>
        <fullName evidence="3">Nucleoside phosphorylase domain-containing protein</fullName>
    </recommendedName>
</protein>
<keyword evidence="2" id="KW-1185">Reference proteome</keyword>
<dbReference type="EMBL" id="JAVFKD010000016">
    <property type="protein sequence ID" value="KAK5988105.1"/>
    <property type="molecule type" value="Genomic_DNA"/>
</dbReference>
<dbReference type="InterPro" id="IPR053137">
    <property type="entry name" value="NLR-like"/>
</dbReference>
<dbReference type="PANTHER" id="PTHR46082">
    <property type="entry name" value="ATP/GTP-BINDING PROTEIN-RELATED"/>
    <property type="match status" value="1"/>
</dbReference>
<dbReference type="Proteomes" id="UP001338125">
    <property type="component" value="Unassembled WGS sequence"/>
</dbReference>
<comment type="caution">
    <text evidence="1">The sequence shown here is derived from an EMBL/GenBank/DDBJ whole genome shotgun (WGS) entry which is preliminary data.</text>
</comment>
<reference evidence="1 2" key="1">
    <citation type="submission" date="2024-01" db="EMBL/GenBank/DDBJ databases">
        <title>Complete genome of Cladobotryum mycophilum ATHUM6906.</title>
        <authorList>
            <person name="Christinaki A.C."/>
            <person name="Myridakis A.I."/>
            <person name="Kouvelis V.N."/>
        </authorList>
    </citation>
    <scope>NUCLEOTIDE SEQUENCE [LARGE SCALE GENOMIC DNA]</scope>
    <source>
        <strain evidence="1 2">ATHUM6906</strain>
    </source>
</reference>
<evidence type="ECO:0000313" key="2">
    <source>
        <dbReference type="Proteomes" id="UP001338125"/>
    </source>
</evidence>
<name>A0ABR0S7H0_9HYPO</name>
<organism evidence="1 2">
    <name type="scientific">Cladobotryum mycophilum</name>
    <dbReference type="NCBI Taxonomy" id="491253"/>
    <lineage>
        <taxon>Eukaryota</taxon>
        <taxon>Fungi</taxon>
        <taxon>Dikarya</taxon>
        <taxon>Ascomycota</taxon>
        <taxon>Pezizomycotina</taxon>
        <taxon>Sordariomycetes</taxon>
        <taxon>Hypocreomycetidae</taxon>
        <taxon>Hypocreales</taxon>
        <taxon>Hypocreaceae</taxon>
        <taxon>Cladobotryum</taxon>
    </lineage>
</organism>
<proteinExistence type="predicted"/>